<proteinExistence type="predicted"/>
<evidence type="ECO:0000313" key="2">
    <source>
        <dbReference type="Proteomes" id="UP000027318"/>
    </source>
</evidence>
<keyword evidence="2" id="KW-1185">Reference proteome</keyword>
<evidence type="ECO:0000313" key="1">
    <source>
        <dbReference type="EMBL" id="KDE40044.1"/>
    </source>
</evidence>
<comment type="caution">
    <text evidence="1">The sequence shown here is derived from an EMBL/GenBank/DDBJ whole genome shotgun (WGS) entry which is preliminary data.</text>
</comment>
<dbReference type="EMBL" id="JMSZ01000021">
    <property type="protein sequence ID" value="KDE40044.1"/>
    <property type="molecule type" value="Genomic_DNA"/>
</dbReference>
<name>A0A063Y2Z7_9GAMM</name>
<reference evidence="1 2" key="1">
    <citation type="journal article" date="2005" name="Int. J. Syst. Evol. Microbiol.">
        <title>Nitrincola lacisaponensis gen. nov., sp. nov., a novel alkaliphilic bacterium isolated from an alkaline, saline lake.</title>
        <authorList>
            <person name="Dimitriu P.A."/>
            <person name="Shukla S.K."/>
            <person name="Conradt J."/>
            <person name="Marquez M.C."/>
            <person name="Ventosa A."/>
            <person name="Maglia A."/>
            <person name="Peyton B.M."/>
            <person name="Pinkart H.C."/>
            <person name="Mormile M.R."/>
        </authorList>
    </citation>
    <scope>NUCLEOTIDE SEQUENCE [LARGE SCALE GENOMIC DNA]</scope>
    <source>
        <strain evidence="1 2">4CA</strain>
    </source>
</reference>
<sequence>MIKSGTGLIIRVNYPEFKFLTGIRVNNSPQGFLSLLSIEIL</sequence>
<dbReference type="AlphaFoldDB" id="A0A063Y2Z7"/>
<protein>
    <submittedName>
        <fullName evidence="1">Uncharacterized protein</fullName>
    </submittedName>
</protein>
<organism evidence="1 2">
    <name type="scientific">Nitrincola lacisaponensis</name>
    <dbReference type="NCBI Taxonomy" id="267850"/>
    <lineage>
        <taxon>Bacteria</taxon>
        <taxon>Pseudomonadati</taxon>
        <taxon>Pseudomonadota</taxon>
        <taxon>Gammaproteobacteria</taxon>
        <taxon>Oceanospirillales</taxon>
        <taxon>Oceanospirillaceae</taxon>
        <taxon>Nitrincola</taxon>
    </lineage>
</organism>
<dbReference type="Proteomes" id="UP000027318">
    <property type="component" value="Unassembled WGS sequence"/>
</dbReference>
<gene>
    <name evidence="1" type="ORF">ADINL_1681</name>
</gene>
<accession>A0A063Y2Z7</accession>